<reference evidence="1" key="2">
    <citation type="journal article" date="2023" name="IMA Fungus">
        <title>Comparative genomic study of the Penicillium genus elucidates a diverse pangenome and 15 lateral gene transfer events.</title>
        <authorList>
            <person name="Petersen C."/>
            <person name="Sorensen T."/>
            <person name="Nielsen M.R."/>
            <person name="Sondergaard T.E."/>
            <person name="Sorensen J.L."/>
            <person name="Fitzpatrick D.A."/>
            <person name="Frisvad J.C."/>
            <person name="Nielsen K.L."/>
        </authorList>
    </citation>
    <scope>NUCLEOTIDE SEQUENCE</scope>
    <source>
        <strain evidence="1">IBT 22155</strain>
    </source>
</reference>
<organism evidence="1 2">
    <name type="scientific">Penicillium bovifimosum</name>
    <dbReference type="NCBI Taxonomy" id="126998"/>
    <lineage>
        <taxon>Eukaryota</taxon>
        <taxon>Fungi</taxon>
        <taxon>Dikarya</taxon>
        <taxon>Ascomycota</taxon>
        <taxon>Pezizomycotina</taxon>
        <taxon>Eurotiomycetes</taxon>
        <taxon>Eurotiomycetidae</taxon>
        <taxon>Eurotiales</taxon>
        <taxon>Aspergillaceae</taxon>
        <taxon>Penicillium</taxon>
    </lineage>
</organism>
<gene>
    <name evidence="1" type="ORF">N7515_001734</name>
</gene>
<dbReference type="GeneID" id="81401648"/>
<reference evidence="1" key="1">
    <citation type="submission" date="2022-11" db="EMBL/GenBank/DDBJ databases">
        <authorList>
            <person name="Petersen C."/>
        </authorList>
    </citation>
    <scope>NUCLEOTIDE SEQUENCE</scope>
    <source>
        <strain evidence="1">IBT 22155</strain>
    </source>
</reference>
<dbReference type="OrthoDB" id="2520703at2759"/>
<keyword evidence="2" id="KW-1185">Reference proteome</keyword>
<sequence>MVNLQDLPLELLQGILSFIANNNDIDIDEEFFSREFRDLAQPLLFRNFTDDVNTDRNKTIRFTKAIYERPGLGEHVRHVTIKPLPIKYTGKGIAKEHIKFYEGIIKDLQLGDMEKEWLISMRNDGVNGLGLLIALLVTKTPNLRHLHMPDGQSRDRPFLYFFSRHPSFLSNLTSVSIEGDYKDTAVIIPDHEQLLSLPKLKSVVIESGHLDHSFPSSWTTGTLSADEFSFQGCHFVPEALKKFMRACKSLKSFTYTKFDVIPSQRPFGDLLETHPEFNAAQATEEALQHKDTLEVFSVELATDREGYVDVKNYNSTRVNYGSFADFSVLKKICVSHAYLPAHPQLPATLEKLHISSCHSSTWEMARNISTDCKKGLYPQLTEVKVSALDTTAPFKLPWHEIPEGHTPEQCLLSLQDMFKGTKVEFDILPYKLPPPWDEDEEDTEDEVLDFDIYDGDDFGYDNDYNDYDYGDNYDNHFPLGL</sequence>
<name>A0A9W9HA87_9EURO</name>
<dbReference type="RefSeq" id="XP_056524591.1">
    <property type="nucleotide sequence ID" value="XM_056662478.1"/>
</dbReference>
<evidence type="ECO:0000313" key="2">
    <source>
        <dbReference type="Proteomes" id="UP001149079"/>
    </source>
</evidence>
<evidence type="ECO:0000313" key="1">
    <source>
        <dbReference type="EMBL" id="KAJ5142947.1"/>
    </source>
</evidence>
<evidence type="ECO:0008006" key="3">
    <source>
        <dbReference type="Google" id="ProtNLM"/>
    </source>
</evidence>
<dbReference type="InterPro" id="IPR032675">
    <property type="entry name" value="LRR_dom_sf"/>
</dbReference>
<dbReference type="AlphaFoldDB" id="A0A9W9HA87"/>
<dbReference type="Proteomes" id="UP001149079">
    <property type="component" value="Unassembled WGS sequence"/>
</dbReference>
<comment type="caution">
    <text evidence="1">The sequence shown here is derived from an EMBL/GenBank/DDBJ whole genome shotgun (WGS) entry which is preliminary data.</text>
</comment>
<dbReference type="SUPFAM" id="SSF52047">
    <property type="entry name" value="RNI-like"/>
    <property type="match status" value="1"/>
</dbReference>
<accession>A0A9W9HA87</accession>
<protein>
    <recommendedName>
        <fullName evidence="3">F-box domain-containing protein</fullName>
    </recommendedName>
</protein>
<dbReference type="Gene3D" id="3.80.10.10">
    <property type="entry name" value="Ribonuclease Inhibitor"/>
    <property type="match status" value="1"/>
</dbReference>
<proteinExistence type="predicted"/>
<dbReference type="EMBL" id="JAPQKL010000002">
    <property type="protein sequence ID" value="KAJ5142947.1"/>
    <property type="molecule type" value="Genomic_DNA"/>
</dbReference>